<dbReference type="PANTHER" id="PTHR34390">
    <property type="entry name" value="UPF0442 PROTEIN YJJB-RELATED"/>
    <property type="match status" value="1"/>
</dbReference>
<evidence type="ECO:0000256" key="4">
    <source>
        <dbReference type="ARBA" id="ARBA00022989"/>
    </source>
</evidence>
<sequence>MENQMDNQYLTIAMDVGEMLLKYGAETSRIEDTIRRICTAYGASRVDVFSITVNIETTMHMGYDTYTQNRRIRSSKMDTERLSALNQLSRDICEKKPSLMTVENQLKVIEAMPNYSYSFQMASYALISGSFCLFFGGTLQDMIAASIIGALLKPVETCVQRYSQNKLFIALAWSLAGGLLNALFLYIGIGQHYDLIAIGNIMILIPGLAFTNGLRDLFVGDSITGLIHLVEAIIVAICIALGFVFVQSFF</sequence>
<dbReference type="RefSeq" id="WP_320326670.1">
    <property type="nucleotide sequence ID" value="NZ_JALBUS010000029.1"/>
</dbReference>
<keyword evidence="3 7" id="KW-0812">Transmembrane</keyword>
<feature type="transmembrane region" description="Helical" evidence="7">
    <location>
        <begin position="167"/>
        <end position="189"/>
    </location>
</feature>
<feature type="transmembrane region" description="Helical" evidence="7">
    <location>
        <begin position="226"/>
        <end position="246"/>
    </location>
</feature>
<comment type="caution">
    <text evidence="9">The sequence shown here is derived from an EMBL/GenBank/DDBJ whole genome shotgun (WGS) entry which is preliminary data.</text>
</comment>
<protein>
    <submittedName>
        <fullName evidence="9">Threonine/serine exporter family protein</fullName>
    </submittedName>
</protein>
<dbReference type="Proteomes" id="UP001285244">
    <property type="component" value="Unassembled WGS sequence"/>
</dbReference>
<accession>A0ABU4WPD2</accession>
<dbReference type="Pfam" id="PF06738">
    <property type="entry name" value="ThrE"/>
    <property type="match status" value="1"/>
</dbReference>
<evidence type="ECO:0000313" key="10">
    <source>
        <dbReference type="Proteomes" id="UP001285244"/>
    </source>
</evidence>
<feature type="domain" description="Threonine/serine exporter-like N-terminal" evidence="8">
    <location>
        <begin position="12"/>
        <end position="249"/>
    </location>
</feature>
<gene>
    <name evidence="9" type="ORF">MOZ64_11335</name>
</gene>
<reference evidence="9 10" key="1">
    <citation type="submission" date="2022-03" db="EMBL/GenBank/DDBJ databases">
        <title>Novel taxa within the pig intestine.</title>
        <authorList>
            <person name="Wylensek D."/>
            <person name="Bishof K."/>
            <person name="Afrizal A."/>
            <person name="Clavel T."/>
        </authorList>
    </citation>
    <scope>NUCLEOTIDE SEQUENCE [LARGE SCALE GENOMIC DNA]</scope>
    <source>
        <strain evidence="9 10">Cla-KB-P134</strain>
    </source>
</reference>
<keyword evidence="4 7" id="KW-1133">Transmembrane helix</keyword>
<evidence type="ECO:0000256" key="7">
    <source>
        <dbReference type="SAM" id="Phobius"/>
    </source>
</evidence>
<keyword evidence="2" id="KW-1003">Cell membrane</keyword>
<name>A0ABU4WPD2_9FIRM</name>
<evidence type="ECO:0000256" key="5">
    <source>
        <dbReference type="ARBA" id="ARBA00023136"/>
    </source>
</evidence>
<evidence type="ECO:0000313" key="9">
    <source>
        <dbReference type="EMBL" id="MDX8418427.1"/>
    </source>
</evidence>
<evidence type="ECO:0000256" key="1">
    <source>
        <dbReference type="ARBA" id="ARBA00004651"/>
    </source>
</evidence>
<evidence type="ECO:0000259" key="8">
    <source>
        <dbReference type="Pfam" id="PF06738"/>
    </source>
</evidence>
<feature type="transmembrane region" description="Helical" evidence="7">
    <location>
        <begin position="195"/>
        <end position="214"/>
    </location>
</feature>
<dbReference type="InterPro" id="IPR050539">
    <property type="entry name" value="ThrE_Dicarb/AminoAcid_Exp"/>
</dbReference>
<feature type="transmembrane region" description="Helical" evidence="7">
    <location>
        <begin position="122"/>
        <end position="155"/>
    </location>
</feature>
<keyword evidence="5 7" id="KW-0472">Membrane</keyword>
<dbReference type="PANTHER" id="PTHR34390:SF2">
    <property type="entry name" value="SUCCINATE TRANSPORTER SUBUNIT YJJP-RELATED"/>
    <property type="match status" value="1"/>
</dbReference>
<proteinExistence type="inferred from homology"/>
<comment type="similarity">
    <text evidence="6">Belongs to the ThrE exporter (TC 2.A.79) family.</text>
</comment>
<dbReference type="InterPro" id="IPR010619">
    <property type="entry name" value="ThrE-like_N"/>
</dbReference>
<evidence type="ECO:0000256" key="2">
    <source>
        <dbReference type="ARBA" id="ARBA00022475"/>
    </source>
</evidence>
<organism evidence="9 10">
    <name type="scientific">Absicoccus intestinalis</name>
    <dbReference type="NCBI Taxonomy" id="2926319"/>
    <lineage>
        <taxon>Bacteria</taxon>
        <taxon>Bacillati</taxon>
        <taxon>Bacillota</taxon>
        <taxon>Erysipelotrichia</taxon>
        <taxon>Erysipelotrichales</taxon>
        <taxon>Erysipelotrichaceae</taxon>
        <taxon>Absicoccus</taxon>
    </lineage>
</organism>
<dbReference type="EMBL" id="JALBUS010000029">
    <property type="protein sequence ID" value="MDX8418427.1"/>
    <property type="molecule type" value="Genomic_DNA"/>
</dbReference>
<keyword evidence="10" id="KW-1185">Reference proteome</keyword>
<evidence type="ECO:0000256" key="6">
    <source>
        <dbReference type="ARBA" id="ARBA00034125"/>
    </source>
</evidence>
<comment type="subcellular location">
    <subcellularLocation>
        <location evidence="1">Cell membrane</location>
        <topology evidence="1">Multi-pass membrane protein</topology>
    </subcellularLocation>
</comment>
<evidence type="ECO:0000256" key="3">
    <source>
        <dbReference type="ARBA" id="ARBA00022692"/>
    </source>
</evidence>